<dbReference type="AlphaFoldDB" id="A0A1B0ACR6"/>
<sequence>MFNLTGERNDFLEKLAIEALNIYELRQKYFRKNNIRCIGSFFSFLKVVLKRVKTILRTPASKDCCRNQQPVFGPSPVHYTSPSTLGPLLQFFPLLPRTTSRRELYLYNTDKQMAILSSSSLFSRKEFAITKDTLSFIK</sequence>
<proteinExistence type="predicted"/>
<name>A0A1B0ACR6_GLOPL</name>
<protein>
    <submittedName>
        <fullName evidence="1">Uncharacterized protein</fullName>
    </submittedName>
</protein>
<accession>A0A1B0ACR6</accession>
<dbReference type="Proteomes" id="UP000092445">
    <property type="component" value="Unassembled WGS sequence"/>
</dbReference>
<reference evidence="1" key="2">
    <citation type="submission" date="2020-05" db="UniProtKB">
        <authorList>
            <consortium name="EnsemblMetazoa"/>
        </authorList>
    </citation>
    <scope>IDENTIFICATION</scope>
    <source>
        <strain evidence="1">IAEA</strain>
    </source>
</reference>
<organism evidence="1 2">
    <name type="scientific">Glossina pallidipes</name>
    <name type="common">Tsetse fly</name>
    <dbReference type="NCBI Taxonomy" id="7398"/>
    <lineage>
        <taxon>Eukaryota</taxon>
        <taxon>Metazoa</taxon>
        <taxon>Ecdysozoa</taxon>
        <taxon>Arthropoda</taxon>
        <taxon>Hexapoda</taxon>
        <taxon>Insecta</taxon>
        <taxon>Pterygota</taxon>
        <taxon>Neoptera</taxon>
        <taxon>Endopterygota</taxon>
        <taxon>Diptera</taxon>
        <taxon>Brachycera</taxon>
        <taxon>Muscomorpha</taxon>
        <taxon>Hippoboscoidea</taxon>
        <taxon>Glossinidae</taxon>
        <taxon>Glossina</taxon>
    </lineage>
</organism>
<evidence type="ECO:0000313" key="1">
    <source>
        <dbReference type="EnsemblMetazoa" id="GPAI041465-PA"/>
    </source>
</evidence>
<dbReference type="VEuPathDB" id="VectorBase:GPAI041465"/>
<dbReference type="EnsemblMetazoa" id="GPAI041465-RA">
    <property type="protein sequence ID" value="GPAI041465-PA"/>
    <property type="gene ID" value="GPAI041465"/>
</dbReference>
<reference evidence="2" key="1">
    <citation type="submission" date="2014-03" db="EMBL/GenBank/DDBJ databases">
        <authorList>
            <person name="Aksoy S."/>
            <person name="Warren W."/>
            <person name="Wilson R.K."/>
        </authorList>
    </citation>
    <scope>NUCLEOTIDE SEQUENCE [LARGE SCALE GENOMIC DNA]</scope>
    <source>
        <strain evidence="2">IAEA</strain>
    </source>
</reference>
<evidence type="ECO:0000313" key="2">
    <source>
        <dbReference type="Proteomes" id="UP000092445"/>
    </source>
</evidence>
<keyword evidence="2" id="KW-1185">Reference proteome</keyword>